<dbReference type="InterPro" id="IPR059000">
    <property type="entry name" value="ATPase_P-type_domA"/>
</dbReference>
<comment type="subcellular location">
    <subcellularLocation>
        <location evidence="1">Cell membrane</location>
        <topology evidence="1">Multi-pass membrane protein</topology>
    </subcellularLocation>
</comment>
<evidence type="ECO:0000256" key="15">
    <source>
        <dbReference type="ARBA" id="ARBA00023136"/>
    </source>
</evidence>
<dbReference type="Gene3D" id="2.70.150.10">
    <property type="entry name" value="Calcium-transporting ATPase, cytoplasmic transduction domain A"/>
    <property type="match status" value="1"/>
</dbReference>
<evidence type="ECO:0000256" key="10">
    <source>
        <dbReference type="ARBA" id="ARBA00022741"/>
    </source>
</evidence>
<accession>A0A4Q9DMM6</accession>
<feature type="transmembrane region" description="Helical" evidence="17">
    <location>
        <begin position="1383"/>
        <end position="1404"/>
    </location>
</feature>
<feature type="transmembrane region" description="Helical" evidence="17">
    <location>
        <begin position="1521"/>
        <end position="1545"/>
    </location>
</feature>
<dbReference type="PRINTS" id="PR00119">
    <property type="entry name" value="CATATPASE"/>
</dbReference>
<name>A0A4Q9DMM6_9BACL</name>
<sequence length="1563" mass="170479">MPVLRHKDRFLRILPGRIRMEICGLQHNNDIAELLIQKLSALEGIYKIEPCVITGRLLLLYDEKRVAAPCIFAIIDTIESQGVAVPEIDVSSAPRAGAEPDPSESIDTRKEIAAAIHMAPESEIPAVQAPAIISDSRKWAAEKIPIPLALSMGGLALLGVKQLFMGRSALARSPAPFYLSAFVSVITGYPFLKRGIRAFSADKKINSDLVLGASSLALALIRENLVVLAGLSLLQYVNWKRSSSVLTGQEPADLSPEIQRYSEISGKLGIVAAGVTWAVTRNPLRAIAVLLAANPRPMTLPAQYAWNQAELVSEEKRYVIPEKGSLSRLARTKTVLIEDSSLLFHRPQIEEMECITDKQQDADKIICLAASLMEKSNHPWKDEVYKKAKQTCRTIRTAFHVAEDQQGIQGKLNDSRIVIGSCKYLQEHGIDCDLYELKAKRVAKKGYDVLFVGKHTGSRSECLGFIARQQQSLVNEYTVAAASLAERGWQLGLLHNSLNINEDELASHHLDTGWLSLEAGEVLERTAALHQSGEDVLFVAAVEENPLNRFYKEAGLPSISVVELNRIRETALFAEGMDRTVHQHAKITKKWNMIGSVLATLGMLSAPAINLAGDALTLLFMSRAAKKSEVLSFPQPLAHHEIAVTSEAYRWHALPSEHVMGTLHSNMQTGLASDCAVSVRNQYGLNRLEGKKTTPWLLSYLGQFKEFTTLILTGTTALALFTGGLFDGIAMGVILLANAAIGTMQERKAEKVVESLNQFQAPVCKVLRDNREFELSAEELVPGDIVCLEAGDRIPADIRLLSSWNLRVNEAPLTGESHPIEKNESVVAENCSLTERTNMLFMGTDVCGGRGKGIVVHTGMNTEMGHLMSLLKQQERDVTPLQEKVTSISKKFVKGALAAGGIIFVVGLLRGIPVPQMVSTALTLTASAIPEGLPVTITIALSAGIFRMAKKHALIRKLSSLETLGRTTVICTDKTGTLTKNEMTVKTLSTTARSWNVTGNGYEPSGALQERVPEVAASAAMPVGQENQRHSANDPDLNRMLQICLLCNNSQLEQQEDQWIIKGDPTEGALLTLAAKNGLWLKDMSHWHRGLEIPFDSNTAKMSVVCKDLQSDQECYLFSKGAVESILRHCSRYQKNGDILPLTEEQKQLILRQNESFSADALRVLAFAYRPVDGNAKEEDIDDERELIYVGMAGMMDPPKPELEHHIREAVALGVKPVMITGDHPITAIAIAKQLGIYNGMQNVISGHELDRLTNDELVQMADQISIFARVTPEHKLRIITAFQKRGHIVAMTGDGINDTPAIKQANIGIAMGRTGTEVTKQAADMVLTEDHFGTIVDGVKEGRTIIGNIRKALGCLLTGNLAEIIVTSAAVIIGLPIPLVPIQILLMNLLTDALPAMVLAVNPGNKTKLTKRTDIVDQDLYRKVITRGVLLGLGSVGLFAASRVMGLPVPVGRSIAFATLVAGQLLQTFSWRQEGSEEKLRDWTKDRFLLGALGISWLALLGTLYIPPLAGFFHTAPLPLAYWIPILGVAGSVSLISKSVLALLQAKPAIGTTHTYNPITAA</sequence>
<dbReference type="OrthoDB" id="9760364at2"/>
<dbReference type="Proteomes" id="UP000293142">
    <property type="component" value="Unassembled WGS sequence"/>
</dbReference>
<dbReference type="PRINTS" id="PR00120">
    <property type="entry name" value="HATPASE"/>
</dbReference>
<dbReference type="GO" id="GO:0005524">
    <property type="term" value="F:ATP binding"/>
    <property type="evidence" value="ECO:0007669"/>
    <property type="project" value="UniProtKB-KW"/>
</dbReference>
<protein>
    <recommendedName>
        <fullName evidence="3">P-type Ca(2+) transporter</fullName>
        <ecNumber evidence="3">7.2.2.10</ecNumber>
    </recommendedName>
</protein>
<keyword evidence="8 17" id="KW-0812">Transmembrane</keyword>
<proteinExistence type="inferred from homology"/>
<keyword evidence="4" id="KW-0813">Transport</keyword>
<dbReference type="GO" id="GO:1902600">
    <property type="term" value="P:proton transmembrane transport"/>
    <property type="evidence" value="ECO:0007669"/>
    <property type="project" value="TreeGrafter"/>
</dbReference>
<dbReference type="Pfam" id="PF00690">
    <property type="entry name" value="Cation_ATPase_N"/>
    <property type="match status" value="1"/>
</dbReference>
<evidence type="ECO:0000256" key="3">
    <source>
        <dbReference type="ARBA" id="ARBA00012790"/>
    </source>
</evidence>
<dbReference type="Gene3D" id="3.40.50.1000">
    <property type="entry name" value="HAD superfamily/HAD-like"/>
    <property type="match status" value="1"/>
</dbReference>
<keyword evidence="12" id="KW-1278">Translocase</keyword>
<dbReference type="InterPro" id="IPR036412">
    <property type="entry name" value="HAD-like_sf"/>
</dbReference>
<evidence type="ECO:0000256" key="8">
    <source>
        <dbReference type="ARBA" id="ARBA00022692"/>
    </source>
</evidence>
<evidence type="ECO:0000256" key="14">
    <source>
        <dbReference type="ARBA" id="ARBA00023065"/>
    </source>
</evidence>
<dbReference type="InterPro" id="IPR001757">
    <property type="entry name" value="P_typ_ATPase"/>
</dbReference>
<dbReference type="SUPFAM" id="SSF81653">
    <property type="entry name" value="Calcium ATPase, transduction domain A"/>
    <property type="match status" value="1"/>
</dbReference>
<keyword evidence="15 17" id="KW-0472">Membrane</keyword>
<gene>
    <name evidence="19" type="ORF">EYB31_19145</name>
</gene>
<keyword evidence="9" id="KW-0479">Metal-binding</keyword>
<feature type="transmembrane region" description="Helical" evidence="17">
    <location>
        <begin position="932"/>
        <end position="949"/>
    </location>
</feature>
<evidence type="ECO:0000256" key="2">
    <source>
        <dbReference type="ARBA" id="ARBA00005675"/>
    </source>
</evidence>
<evidence type="ECO:0000256" key="4">
    <source>
        <dbReference type="ARBA" id="ARBA00022448"/>
    </source>
</evidence>
<feature type="transmembrane region" description="Helical" evidence="17">
    <location>
        <begin position="1354"/>
        <end position="1377"/>
    </location>
</feature>
<evidence type="ECO:0000256" key="7">
    <source>
        <dbReference type="ARBA" id="ARBA00022568"/>
    </source>
</evidence>
<evidence type="ECO:0000313" key="20">
    <source>
        <dbReference type="Proteomes" id="UP000293142"/>
    </source>
</evidence>
<keyword evidence="10" id="KW-0547">Nucleotide-binding</keyword>
<dbReference type="Gene3D" id="3.40.1110.10">
    <property type="entry name" value="Calcium-transporting ATPase, cytoplasmic domain N"/>
    <property type="match status" value="2"/>
</dbReference>
<dbReference type="InterPro" id="IPR008250">
    <property type="entry name" value="ATPase_P-typ_transduc_dom_A_sf"/>
</dbReference>
<comment type="catalytic activity">
    <reaction evidence="16">
        <text>Ca(2+)(in) + ATP + H2O = Ca(2+)(out) + ADP + phosphate + H(+)</text>
        <dbReference type="Rhea" id="RHEA:18105"/>
        <dbReference type="ChEBI" id="CHEBI:15377"/>
        <dbReference type="ChEBI" id="CHEBI:15378"/>
        <dbReference type="ChEBI" id="CHEBI:29108"/>
        <dbReference type="ChEBI" id="CHEBI:30616"/>
        <dbReference type="ChEBI" id="CHEBI:43474"/>
        <dbReference type="ChEBI" id="CHEBI:456216"/>
        <dbReference type="EC" id="7.2.2.10"/>
    </reaction>
</comment>
<dbReference type="InterPro" id="IPR018303">
    <property type="entry name" value="ATPase_P-typ_P_site"/>
</dbReference>
<feature type="domain" description="Cation-transporting P-type ATPase N-terminal" evidence="18">
    <location>
        <begin position="650"/>
        <end position="724"/>
    </location>
</feature>
<evidence type="ECO:0000256" key="17">
    <source>
        <dbReference type="SAM" id="Phobius"/>
    </source>
</evidence>
<evidence type="ECO:0000256" key="12">
    <source>
        <dbReference type="ARBA" id="ARBA00022967"/>
    </source>
</evidence>
<dbReference type="Gene3D" id="1.20.1110.10">
    <property type="entry name" value="Calcium-transporting ATPase, transmembrane domain"/>
    <property type="match status" value="1"/>
</dbReference>
<dbReference type="InterPro" id="IPR023299">
    <property type="entry name" value="ATPase_P-typ_cyto_dom_N"/>
</dbReference>
<evidence type="ECO:0000256" key="9">
    <source>
        <dbReference type="ARBA" id="ARBA00022723"/>
    </source>
</evidence>
<dbReference type="PANTHER" id="PTHR43294:SF21">
    <property type="entry name" value="CATION TRANSPORTING ATPASE"/>
    <property type="match status" value="1"/>
</dbReference>
<evidence type="ECO:0000256" key="16">
    <source>
        <dbReference type="ARBA" id="ARBA00048694"/>
    </source>
</evidence>
<dbReference type="InterPro" id="IPR023214">
    <property type="entry name" value="HAD_sf"/>
</dbReference>
<dbReference type="Pfam" id="PF00689">
    <property type="entry name" value="Cation_ATPase_C"/>
    <property type="match status" value="1"/>
</dbReference>
<feature type="transmembrane region" description="Helical" evidence="17">
    <location>
        <begin position="892"/>
        <end position="912"/>
    </location>
</feature>
<dbReference type="SFLD" id="SFLDS00003">
    <property type="entry name" value="Haloacid_Dehalogenase"/>
    <property type="match status" value="1"/>
</dbReference>
<dbReference type="SFLD" id="SFLDG00002">
    <property type="entry name" value="C1.7:_P-type_atpase_like"/>
    <property type="match status" value="1"/>
</dbReference>
<dbReference type="InterPro" id="IPR006068">
    <property type="entry name" value="ATPase_P-typ_cation-transptr_C"/>
</dbReference>
<comment type="similarity">
    <text evidence="2">Belongs to the cation transport ATPase (P-type) (TC 3.A.3) family. Type IIA subfamily.</text>
</comment>
<dbReference type="FunFam" id="2.70.150.10:FF:000016">
    <property type="entry name" value="Calcium-transporting P-type ATPase putative"/>
    <property type="match status" value="1"/>
</dbReference>
<dbReference type="RefSeq" id="WP_131015021.1">
    <property type="nucleotide sequence ID" value="NZ_SIRE01000013.1"/>
</dbReference>
<dbReference type="InterPro" id="IPR050510">
    <property type="entry name" value="Cation_transp_ATPase_P-type"/>
</dbReference>
<reference evidence="19 20" key="1">
    <citation type="submission" date="2019-02" db="EMBL/GenBank/DDBJ databases">
        <title>Paenibacillus sp. nov., isolated from surface-sterilized tissue of Thalictrum simplex L.</title>
        <authorList>
            <person name="Tuo L."/>
        </authorList>
    </citation>
    <scope>NUCLEOTIDE SEQUENCE [LARGE SCALE GENOMIC DNA]</scope>
    <source>
        <strain evidence="19 20">N2SHLJ1</strain>
    </source>
</reference>
<dbReference type="InterPro" id="IPR044492">
    <property type="entry name" value="P_typ_ATPase_HD_dom"/>
</dbReference>
<evidence type="ECO:0000256" key="5">
    <source>
        <dbReference type="ARBA" id="ARBA00022475"/>
    </source>
</evidence>
<dbReference type="EMBL" id="SIRE01000013">
    <property type="protein sequence ID" value="TBL76547.1"/>
    <property type="molecule type" value="Genomic_DNA"/>
</dbReference>
<evidence type="ECO:0000256" key="13">
    <source>
        <dbReference type="ARBA" id="ARBA00022989"/>
    </source>
</evidence>
<dbReference type="EC" id="7.2.2.10" evidence="3"/>
<dbReference type="Pfam" id="PF19991">
    <property type="entry name" value="HMA_2"/>
    <property type="match status" value="1"/>
</dbReference>
<dbReference type="SMART" id="SM00831">
    <property type="entry name" value="Cation_ATPase_N"/>
    <property type="match status" value="1"/>
</dbReference>
<dbReference type="GO" id="GO:0005886">
    <property type="term" value="C:plasma membrane"/>
    <property type="evidence" value="ECO:0007669"/>
    <property type="project" value="UniProtKB-SubCell"/>
</dbReference>
<dbReference type="SUPFAM" id="SSF56784">
    <property type="entry name" value="HAD-like"/>
    <property type="match status" value="1"/>
</dbReference>
<feature type="transmembrane region" description="Helical" evidence="17">
    <location>
        <begin position="1489"/>
        <end position="1509"/>
    </location>
</feature>
<evidence type="ECO:0000256" key="6">
    <source>
        <dbReference type="ARBA" id="ARBA00022553"/>
    </source>
</evidence>
<dbReference type="GO" id="GO:0006883">
    <property type="term" value="P:intracellular sodium ion homeostasis"/>
    <property type="evidence" value="ECO:0007669"/>
    <property type="project" value="TreeGrafter"/>
</dbReference>
<comment type="caution">
    <text evidence="19">The sequence shown here is derived from an EMBL/GenBank/DDBJ whole genome shotgun (WGS) entry which is preliminary data.</text>
</comment>
<evidence type="ECO:0000256" key="1">
    <source>
        <dbReference type="ARBA" id="ARBA00004651"/>
    </source>
</evidence>
<keyword evidence="20" id="KW-1185">Reference proteome</keyword>
<dbReference type="PROSITE" id="PS00154">
    <property type="entry name" value="ATPASE_E1_E2"/>
    <property type="match status" value="1"/>
</dbReference>
<keyword evidence="11" id="KW-0067">ATP-binding</keyword>
<dbReference type="PANTHER" id="PTHR43294">
    <property type="entry name" value="SODIUM/POTASSIUM-TRANSPORTING ATPASE SUBUNIT ALPHA"/>
    <property type="match status" value="1"/>
</dbReference>
<evidence type="ECO:0000259" key="18">
    <source>
        <dbReference type="SMART" id="SM00831"/>
    </source>
</evidence>
<dbReference type="GO" id="GO:0005388">
    <property type="term" value="F:P-type calcium transporter activity"/>
    <property type="evidence" value="ECO:0007669"/>
    <property type="project" value="UniProtKB-EC"/>
</dbReference>
<keyword evidence="6" id="KW-0597">Phosphoprotein</keyword>
<keyword evidence="14" id="KW-0406">Ion transport</keyword>
<dbReference type="SUPFAM" id="SSF81660">
    <property type="entry name" value="Metal cation-transporting ATPase, ATP-binding domain N"/>
    <property type="match status" value="2"/>
</dbReference>
<dbReference type="GO" id="GO:1990573">
    <property type="term" value="P:potassium ion import across plasma membrane"/>
    <property type="evidence" value="ECO:0007669"/>
    <property type="project" value="TreeGrafter"/>
</dbReference>
<dbReference type="SFLD" id="SFLDF00027">
    <property type="entry name" value="p-type_atpase"/>
    <property type="match status" value="1"/>
</dbReference>
<keyword evidence="5" id="KW-1003">Cell membrane</keyword>
<keyword evidence="7" id="KW-0109">Calcium transport</keyword>
<dbReference type="GO" id="GO:0036376">
    <property type="term" value="P:sodium ion export across plasma membrane"/>
    <property type="evidence" value="ECO:0007669"/>
    <property type="project" value="TreeGrafter"/>
</dbReference>
<dbReference type="Pfam" id="PF13246">
    <property type="entry name" value="Cation_ATPase"/>
    <property type="match status" value="1"/>
</dbReference>
<dbReference type="InterPro" id="IPR004014">
    <property type="entry name" value="ATPase_P-typ_cation-transptr_N"/>
</dbReference>
<dbReference type="GO" id="GO:0005391">
    <property type="term" value="F:P-type sodium:potassium-exchanging transporter activity"/>
    <property type="evidence" value="ECO:0007669"/>
    <property type="project" value="TreeGrafter"/>
</dbReference>
<dbReference type="Pfam" id="PF00122">
    <property type="entry name" value="E1-E2_ATPase"/>
    <property type="match status" value="1"/>
</dbReference>
<dbReference type="InterPro" id="IPR023298">
    <property type="entry name" value="ATPase_P-typ_TM_dom_sf"/>
</dbReference>
<dbReference type="GO" id="GO:0016887">
    <property type="term" value="F:ATP hydrolysis activity"/>
    <property type="evidence" value="ECO:0007669"/>
    <property type="project" value="InterPro"/>
</dbReference>
<dbReference type="GO" id="GO:0030007">
    <property type="term" value="P:intracellular potassium ion homeostasis"/>
    <property type="evidence" value="ECO:0007669"/>
    <property type="project" value="TreeGrafter"/>
</dbReference>
<feature type="transmembrane region" description="Helical" evidence="17">
    <location>
        <begin position="717"/>
        <end position="741"/>
    </location>
</feature>
<dbReference type="SUPFAM" id="SSF81665">
    <property type="entry name" value="Calcium ATPase, transmembrane domain M"/>
    <property type="match status" value="1"/>
</dbReference>
<evidence type="ECO:0000313" key="19">
    <source>
        <dbReference type="EMBL" id="TBL76547.1"/>
    </source>
</evidence>
<keyword evidence="13 17" id="KW-1133">Transmembrane helix</keyword>
<organism evidence="19 20">
    <name type="scientific">Paenibacillus thalictri</name>
    <dbReference type="NCBI Taxonomy" id="2527873"/>
    <lineage>
        <taxon>Bacteria</taxon>
        <taxon>Bacillati</taxon>
        <taxon>Bacillota</taxon>
        <taxon>Bacilli</taxon>
        <taxon>Bacillales</taxon>
        <taxon>Paenibacillaceae</taxon>
        <taxon>Paenibacillus</taxon>
    </lineage>
</organism>
<dbReference type="GO" id="GO:0046872">
    <property type="term" value="F:metal ion binding"/>
    <property type="evidence" value="ECO:0007669"/>
    <property type="project" value="UniProtKB-KW"/>
</dbReference>
<keyword evidence="7" id="KW-0106">Calcium</keyword>
<dbReference type="NCBIfam" id="TIGR01494">
    <property type="entry name" value="ATPase_P-type"/>
    <property type="match status" value="2"/>
</dbReference>
<evidence type="ECO:0000256" key="11">
    <source>
        <dbReference type="ARBA" id="ARBA00022840"/>
    </source>
</evidence>